<evidence type="ECO:0000256" key="1">
    <source>
        <dbReference type="SAM" id="MobiDB-lite"/>
    </source>
</evidence>
<name>A0A944MCT9_9GAMM</name>
<feature type="compositionally biased region" description="Basic and acidic residues" evidence="1">
    <location>
        <begin position="94"/>
        <end position="112"/>
    </location>
</feature>
<reference evidence="3 4" key="1">
    <citation type="submission" date="2021-05" db="EMBL/GenBank/DDBJ databases">
        <title>Genetic and Functional Diversity in Clade A Lucinid endosymbionts from the Bahamas.</title>
        <authorList>
            <person name="Giani N.M."/>
            <person name="Engel A.S."/>
            <person name="Campbell B.J."/>
        </authorList>
    </citation>
    <scope>NUCLEOTIDE SEQUENCE [LARGE SCALE GENOMIC DNA]</scope>
    <source>
        <strain evidence="3">LUC16012Gg_MoonRockCtena</strain>
    </source>
</reference>
<dbReference type="Pfam" id="PF13511">
    <property type="entry name" value="DUF4124"/>
    <property type="match status" value="1"/>
</dbReference>
<evidence type="ECO:0000259" key="2">
    <source>
        <dbReference type="Pfam" id="PF13511"/>
    </source>
</evidence>
<comment type="caution">
    <text evidence="3">The sequence shown here is derived from an EMBL/GenBank/DDBJ whole genome shotgun (WGS) entry which is preliminary data.</text>
</comment>
<feature type="region of interest" description="Disordered" evidence="1">
    <location>
        <begin position="55"/>
        <end position="125"/>
    </location>
</feature>
<sequence length="167" mass="19921">MMKNASGFPRAQELRKGWRGLFSLFLLSLFLSPVFHLQAGVYKWVDENGRVHFSDRPTAAESTEVEIKQQERSAPSADQHNRQLKMQRMLEVYQEDREEKKEAKQKQQEEKAKRKQNCARAKDRYNSHVRARGIYRYDKDGERQYLSDEERTRHMKSIKAEIARWCK</sequence>
<dbReference type="InterPro" id="IPR025392">
    <property type="entry name" value="DUF4124"/>
</dbReference>
<evidence type="ECO:0000313" key="4">
    <source>
        <dbReference type="Proteomes" id="UP000770889"/>
    </source>
</evidence>
<organism evidence="3 4">
    <name type="scientific">Candidatus Thiodiazotropha taylori</name>
    <dbReference type="NCBI Taxonomy" id="2792791"/>
    <lineage>
        <taxon>Bacteria</taxon>
        <taxon>Pseudomonadati</taxon>
        <taxon>Pseudomonadota</taxon>
        <taxon>Gammaproteobacteria</taxon>
        <taxon>Chromatiales</taxon>
        <taxon>Sedimenticolaceae</taxon>
        <taxon>Candidatus Thiodiazotropha</taxon>
    </lineage>
</organism>
<accession>A0A944MCT9</accession>
<dbReference type="Proteomes" id="UP000770889">
    <property type="component" value="Unassembled WGS sequence"/>
</dbReference>
<gene>
    <name evidence="3" type="ORF">KME65_11395</name>
</gene>
<dbReference type="AlphaFoldDB" id="A0A944MCT9"/>
<dbReference type="EMBL" id="JAHHGM010000009">
    <property type="protein sequence ID" value="MBT2989558.1"/>
    <property type="molecule type" value="Genomic_DNA"/>
</dbReference>
<protein>
    <submittedName>
        <fullName evidence="3">DUF4124 domain-containing protein</fullName>
    </submittedName>
</protein>
<feature type="domain" description="DUF4124" evidence="2">
    <location>
        <begin position="34"/>
        <end position="77"/>
    </location>
</feature>
<proteinExistence type="predicted"/>
<evidence type="ECO:0000313" key="3">
    <source>
        <dbReference type="EMBL" id="MBT2989558.1"/>
    </source>
</evidence>